<keyword evidence="1" id="KW-0472">Membrane</keyword>
<keyword evidence="1" id="KW-1133">Transmembrane helix</keyword>
<dbReference type="Proteomes" id="UP000677687">
    <property type="component" value="Unassembled WGS sequence"/>
</dbReference>
<evidence type="ECO:0000313" key="2">
    <source>
        <dbReference type="EMBL" id="MBS3057407.1"/>
    </source>
</evidence>
<evidence type="ECO:0000313" key="3">
    <source>
        <dbReference type="Proteomes" id="UP000677687"/>
    </source>
</evidence>
<comment type="caution">
    <text evidence="2">The sequence shown here is derived from an EMBL/GenBank/DDBJ whole genome shotgun (WGS) entry which is preliminary data.</text>
</comment>
<organism evidence="2 3">
    <name type="scientific">Candidatus Iainarchaeum sp</name>
    <dbReference type="NCBI Taxonomy" id="3101447"/>
    <lineage>
        <taxon>Archaea</taxon>
        <taxon>Candidatus Iainarchaeota</taxon>
        <taxon>Candidatus Iainarchaeia</taxon>
        <taxon>Candidatus Iainarchaeales</taxon>
        <taxon>Candidatus Iainarchaeaceae</taxon>
        <taxon>Candidatus Iainarchaeum</taxon>
    </lineage>
</organism>
<gene>
    <name evidence="2" type="ORF">J4415_02155</name>
</gene>
<feature type="transmembrane region" description="Helical" evidence="1">
    <location>
        <begin position="74"/>
        <end position="94"/>
    </location>
</feature>
<reference evidence="2" key="1">
    <citation type="submission" date="2021-03" db="EMBL/GenBank/DDBJ databases">
        <authorList>
            <person name="Jaffe A."/>
        </authorList>
    </citation>
    <scope>NUCLEOTIDE SEQUENCE</scope>
    <source>
        <strain evidence="2">RIFCSPHIGHO2_01_FULL_AR10_44_11</strain>
    </source>
</reference>
<dbReference type="EMBL" id="JAGVWD010000030">
    <property type="protein sequence ID" value="MBS3057407.1"/>
    <property type="molecule type" value="Genomic_DNA"/>
</dbReference>
<sequence>MGRKLRALKESLGAKGTEYAIEDAKSKLRHVKEDKSVVLLVAVELALVFVLVAAIIVYFDPEINLLPKGIPNVLEYAGFAVLVVAIIYTYNRIAHFTELLKQKRSGIKSAVKKSRKKKRR</sequence>
<protein>
    <submittedName>
        <fullName evidence="2">Uncharacterized protein</fullName>
    </submittedName>
</protein>
<keyword evidence="1" id="KW-0812">Transmembrane</keyword>
<name>A0A8T4KTJ2_9ARCH</name>
<accession>A0A8T4KTJ2</accession>
<dbReference type="AlphaFoldDB" id="A0A8T4KTJ2"/>
<proteinExistence type="predicted"/>
<evidence type="ECO:0000256" key="1">
    <source>
        <dbReference type="SAM" id="Phobius"/>
    </source>
</evidence>
<feature type="transmembrane region" description="Helical" evidence="1">
    <location>
        <begin position="37"/>
        <end position="59"/>
    </location>
</feature>
<reference evidence="2" key="2">
    <citation type="submission" date="2021-05" db="EMBL/GenBank/DDBJ databases">
        <title>Protein family content uncovers lineage relationships and bacterial pathway maintenance mechanisms in DPANN archaea.</title>
        <authorList>
            <person name="Castelle C.J."/>
            <person name="Meheust R."/>
            <person name="Jaffe A.L."/>
            <person name="Seitz K."/>
            <person name="Gong X."/>
            <person name="Baker B.J."/>
            <person name="Banfield J.F."/>
        </authorList>
    </citation>
    <scope>NUCLEOTIDE SEQUENCE</scope>
    <source>
        <strain evidence="2">RIFCSPHIGHO2_01_FULL_AR10_44_11</strain>
    </source>
</reference>